<dbReference type="InterPro" id="IPR008972">
    <property type="entry name" value="Cupredoxin"/>
</dbReference>
<evidence type="ECO:0000259" key="10">
    <source>
        <dbReference type="Pfam" id="PF07732"/>
    </source>
</evidence>
<name>A0ABR3QJA1_9PLEO</name>
<keyword evidence="6" id="KW-0812">Transmembrane</keyword>
<keyword evidence="3 7" id="KW-0732">Signal</keyword>
<gene>
    <name evidence="11" type="ORF">SLS60_011313</name>
</gene>
<dbReference type="InterPro" id="IPR002355">
    <property type="entry name" value="Cu_oxidase_Cu_BS"/>
</dbReference>
<proteinExistence type="inferred from homology"/>
<feature type="domain" description="Plastocyanin-like" evidence="10">
    <location>
        <begin position="30"/>
        <end position="69"/>
    </location>
</feature>
<reference evidence="11 12" key="1">
    <citation type="submission" date="2024-02" db="EMBL/GenBank/DDBJ databases">
        <title>De novo assembly and annotation of 12 fungi associated with fruit tree decline syndrome in Ontario, Canada.</title>
        <authorList>
            <person name="Sulman M."/>
            <person name="Ellouze W."/>
            <person name="Ilyukhin E."/>
        </authorList>
    </citation>
    <scope>NUCLEOTIDE SEQUENCE [LARGE SCALE GENOMIC DNA]</scope>
    <source>
        <strain evidence="11 12">M42-189</strain>
    </source>
</reference>
<dbReference type="CDD" id="cd13877">
    <property type="entry name" value="CuRO_2_Fet3p_like"/>
    <property type="match status" value="1"/>
</dbReference>
<feature type="transmembrane region" description="Helical" evidence="6">
    <location>
        <begin position="484"/>
        <end position="506"/>
    </location>
</feature>
<dbReference type="Pfam" id="PF07732">
    <property type="entry name" value="Cu-oxidase_3"/>
    <property type="match status" value="2"/>
</dbReference>
<dbReference type="CDD" id="cd13899">
    <property type="entry name" value="CuRO_3_Fet3p"/>
    <property type="match status" value="1"/>
</dbReference>
<dbReference type="PANTHER" id="PTHR11709">
    <property type="entry name" value="MULTI-COPPER OXIDASE"/>
    <property type="match status" value="1"/>
</dbReference>
<dbReference type="PANTHER" id="PTHR11709:SF361">
    <property type="entry name" value="IRON TRANSPORT MULTICOPPER OXIDASE FET3"/>
    <property type="match status" value="1"/>
</dbReference>
<dbReference type="InterPro" id="IPR011706">
    <property type="entry name" value="Cu-oxidase_C"/>
</dbReference>
<evidence type="ECO:0000256" key="2">
    <source>
        <dbReference type="ARBA" id="ARBA00022723"/>
    </source>
</evidence>
<accession>A0ABR3QJA1</accession>
<keyword evidence="12" id="KW-1185">Reference proteome</keyword>
<evidence type="ECO:0000313" key="12">
    <source>
        <dbReference type="Proteomes" id="UP001521785"/>
    </source>
</evidence>
<evidence type="ECO:0000256" key="5">
    <source>
        <dbReference type="ARBA" id="ARBA00023008"/>
    </source>
</evidence>
<keyword evidence="5" id="KW-0186">Copper</keyword>
<dbReference type="Gene3D" id="2.60.40.420">
    <property type="entry name" value="Cupredoxins - blue copper proteins"/>
    <property type="match status" value="4"/>
</dbReference>
<evidence type="ECO:0008006" key="13">
    <source>
        <dbReference type="Google" id="ProtNLM"/>
    </source>
</evidence>
<dbReference type="InterPro" id="IPR045087">
    <property type="entry name" value="Cu-oxidase_fam"/>
</dbReference>
<dbReference type="PROSITE" id="PS00079">
    <property type="entry name" value="MULTICOPPER_OXIDASE1"/>
    <property type="match status" value="2"/>
</dbReference>
<feature type="domain" description="Plastocyanin-like" evidence="8">
    <location>
        <begin position="108"/>
        <end position="254"/>
    </location>
</feature>
<keyword evidence="6" id="KW-0472">Membrane</keyword>
<dbReference type="InterPro" id="IPR011707">
    <property type="entry name" value="Cu-oxidase-like_N"/>
</dbReference>
<dbReference type="InterPro" id="IPR001117">
    <property type="entry name" value="Cu-oxidase_2nd"/>
</dbReference>
<evidence type="ECO:0000256" key="6">
    <source>
        <dbReference type="SAM" id="Phobius"/>
    </source>
</evidence>
<feature type="domain" description="Plastocyanin-like" evidence="9">
    <location>
        <begin position="292"/>
        <end position="425"/>
    </location>
</feature>
<dbReference type="InterPro" id="IPR044130">
    <property type="entry name" value="CuRO_2_Fet3-like"/>
</dbReference>
<comment type="caution">
    <text evidence="11">The sequence shown here is derived from an EMBL/GenBank/DDBJ whole genome shotgun (WGS) entry which is preliminary data.</text>
</comment>
<comment type="similarity">
    <text evidence="1">Belongs to the multicopper oxidase family.</text>
</comment>
<evidence type="ECO:0000256" key="4">
    <source>
        <dbReference type="ARBA" id="ARBA00023002"/>
    </source>
</evidence>
<dbReference type="SUPFAM" id="SSF49503">
    <property type="entry name" value="Cupredoxins"/>
    <property type="match status" value="3"/>
</dbReference>
<keyword evidence="4" id="KW-0560">Oxidoreductase</keyword>
<keyword evidence="2" id="KW-0479">Metal-binding</keyword>
<protein>
    <recommendedName>
        <fullName evidence="13">Iron transport multicopper oxidase FET3</fullName>
    </recommendedName>
</protein>
<dbReference type="PROSITE" id="PS00080">
    <property type="entry name" value="MULTICOPPER_OXIDASE2"/>
    <property type="match status" value="1"/>
</dbReference>
<dbReference type="InterPro" id="IPR033138">
    <property type="entry name" value="Cu_oxidase_CS"/>
</dbReference>
<evidence type="ECO:0000259" key="9">
    <source>
        <dbReference type="Pfam" id="PF07731"/>
    </source>
</evidence>
<dbReference type="Pfam" id="PF00394">
    <property type="entry name" value="Cu-oxidase"/>
    <property type="match status" value="1"/>
</dbReference>
<evidence type="ECO:0000256" key="1">
    <source>
        <dbReference type="ARBA" id="ARBA00010609"/>
    </source>
</evidence>
<feature type="chain" id="PRO_5047522670" description="Iron transport multicopper oxidase FET3" evidence="7">
    <location>
        <begin position="22"/>
        <end position="514"/>
    </location>
</feature>
<feature type="signal peptide" evidence="7">
    <location>
        <begin position="1"/>
        <end position="21"/>
    </location>
</feature>
<dbReference type="EMBL" id="JAKJXO020000021">
    <property type="protein sequence ID" value="KAL1592236.1"/>
    <property type="molecule type" value="Genomic_DNA"/>
</dbReference>
<keyword evidence="6" id="KW-1133">Transmembrane helix</keyword>
<organism evidence="11 12">
    <name type="scientific">Paraconiothyrium brasiliense</name>
    <dbReference type="NCBI Taxonomy" id="300254"/>
    <lineage>
        <taxon>Eukaryota</taxon>
        <taxon>Fungi</taxon>
        <taxon>Dikarya</taxon>
        <taxon>Ascomycota</taxon>
        <taxon>Pezizomycotina</taxon>
        <taxon>Dothideomycetes</taxon>
        <taxon>Pleosporomycetidae</taxon>
        <taxon>Pleosporales</taxon>
        <taxon>Massarineae</taxon>
        <taxon>Didymosphaeriaceae</taxon>
        <taxon>Paraconiothyrium</taxon>
    </lineage>
</organism>
<evidence type="ECO:0000256" key="7">
    <source>
        <dbReference type="SAM" id="SignalP"/>
    </source>
</evidence>
<evidence type="ECO:0000313" key="11">
    <source>
        <dbReference type="EMBL" id="KAL1592236.1"/>
    </source>
</evidence>
<feature type="domain" description="Plastocyanin-like" evidence="10">
    <location>
        <begin position="70"/>
        <end position="99"/>
    </location>
</feature>
<dbReference type="Pfam" id="PF07731">
    <property type="entry name" value="Cu-oxidase_2"/>
    <property type="match status" value="1"/>
</dbReference>
<evidence type="ECO:0000259" key="8">
    <source>
        <dbReference type="Pfam" id="PF00394"/>
    </source>
</evidence>
<sequence length="514" mass="56882">MAKSILKCLPLCSLLFSVAQCATKTYDFEVAWVSANPDGLQERSVIGINGQWPLPTINVTKGDQVVINVDQPGTYWYHSHVRGQYPDGLRGAFIVHDPDDPHKDLYDEEIVLTFSDWYHDHMPDLLASFISIANPSGAEPVPDSALVNETQNLSVKIEPGKRYKFRIINIGAFAAQYVWFEDHTMQVIEVDGIYTEPADAEMIYVTVAQRWSVIVTAKNDTNANFAFVGSMDEDLFDTVPDGLNPNVTGWLVYDDTKEKPVPKEIDSFEPFDDFSLVPQDKEELAFFNDQTYVAPKVPTLYTVLSTGSNATNPEIYGSHTNQFVLEHNQVVEIVLNNDDPGKHPFHLHGHAFQLVHRSDDDAGFYDPSNHSAFPATPMRRDTILVHPNGNIVLRFRSDNPGVWLFHCHIEWHVASGLMATIIEAPLDLQKQLSGKIPQDHQQACKAGNVLMEGNAAGNTVDVLDLKGETSFPGPLPAGFTARGIVALVFSCVAAFLGMGVIGWYGMAPIKAKTG</sequence>
<evidence type="ECO:0000256" key="3">
    <source>
        <dbReference type="ARBA" id="ARBA00022729"/>
    </source>
</evidence>
<dbReference type="Proteomes" id="UP001521785">
    <property type="component" value="Unassembled WGS sequence"/>
</dbReference>